<dbReference type="EMBL" id="CAXAMN010028994">
    <property type="protein sequence ID" value="CAK9118387.1"/>
    <property type="molecule type" value="Genomic_DNA"/>
</dbReference>
<comment type="caution">
    <text evidence="2">The sequence shown here is derived from an EMBL/GenBank/DDBJ whole genome shotgun (WGS) entry which is preliminary data.</text>
</comment>
<feature type="non-terminal residue" evidence="2">
    <location>
        <position position="523"/>
    </location>
</feature>
<proteinExistence type="predicted"/>
<organism evidence="2 3">
    <name type="scientific">Durusdinium trenchii</name>
    <dbReference type="NCBI Taxonomy" id="1381693"/>
    <lineage>
        <taxon>Eukaryota</taxon>
        <taxon>Sar</taxon>
        <taxon>Alveolata</taxon>
        <taxon>Dinophyceae</taxon>
        <taxon>Suessiales</taxon>
        <taxon>Symbiodiniaceae</taxon>
        <taxon>Durusdinium</taxon>
    </lineage>
</organism>
<protein>
    <submittedName>
        <fullName evidence="2">Uncharacterized protein</fullName>
    </submittedName>
</protein>
<evidence type="ECO:0000313" key="3">
    <source>
        <dbReference type="Proteomes" id="UP001642484"/>
    </source>
</evidence>
<reference evidence="2 3" key="1">
    <citation type="submission" date="2024-02" db="EMBL/GenBank/DDBJ databases">
        <authorList>
            <person name="Chen Y."/>
            <person name="Shah S."/>
            <person name="Dougan E. K."/>
            <person name="Thang M."/>
            <person name="Chan C."/>
        </authorList>
    </citation>
    <scope>NUCLEOTIDE SEQUENCE [LARGE SCALE GENOMIC DNA]</scope>
</reference>
<feature type="region of interest" description="Disordered" evidence="1">
    <location>
        <begin position="390"/>
        <end position="412"/>
    </location>
</feature>
<gene>
    <name evidence="2" type="ORF">CCMP2556_LOCUS55481</name>
</gene>
<evidence type="ECO:0000256" key="1">
    <source>
        <dbReference type="SAM" id="MobiDB-lite"/>
    </source>
</evidence>
<name>A0ABP0T110_9DINO</name>
<accession>A0ABP0T110</accession>
<evidence type="ECO:0000313" key="2">
    <source>
        <dbReference type="EMBL" id="CAK9118387.1"/>
    </source>
</evidence>
<sequence length="523" mass="58215">MTCVAICATKPKDWSPFQKSHSLSEVHIEQYFGQLRSQYNDSDLTPRGYFNAAARVARKTAKKRVKEPNDLVEEEPLSPDQLRSCARNALAAALHLVSECSGVPKEQLEKSYRCESIGEFFEVADDEADDLLEDAIPDSVQAIQDGHEKGHEIETVLNEITSVATQEFAQCDPDDPEELLRENADGISRPQDTDARTMEHQLKEMRLQEEDGEGMLAGQKGSRASKWIVRSLKAKKDGSDETDKMGNVIVLNMGPDQVPTVALVMTVFPVAKKPRPCAQPVPLSHIKSFRAVQLKGKEENGKIVFEPTSNSWIFSSSHVLAILDIDASLSDVASGRLTLTPESLDVFAEVQSENKPEVEPSSPKRRRKTSSKINFSKVFKGFHRAAKTLMKKAEKESSAQPESIKPQDIRRSEAGRKKIKSILVKMASLDQLHFANPAFDAKTQMCKIKTISEQYSFADFVNQAPAYYQFKFFDKRKGDSYGAAVCAELGSALDEMRNGKPSRTKWLALISDVRSAKIDNEIA</sequence>
<dbReference type="Proteomes" id="UP001642484">
    <property type="component" value="Unassembled WGS sequence"/>
</dbReference>
<feature type="region of interest" description="Disordered" evidence="1">
    <location>
        <begin position="351"/>
        <end position="370"/>
    </location>
</feature>
<keyword evidence="3" id="KW-1185">Reference proteome</keyword>